<evidence type="ECO:0000313" key="1">
    <source>
        <dbReference type="EMBL" id="KFG25814.1"/>
    </source>
</evidence>
<proteinExistence type="predicted"/>
<protein>
    <submittedName>
        <fullName evidence="1">Uncharacterized protein</fullName>
    </submittedName>
</protein>
<organism evidence="1 2">
    <name type="scientific">Nematocida ausubeli (strain ATCC PRA-371 / ERTm2)</name>
    <name type="common">Nematode killer fungus</name>
    <dbReference type="NCBI Taxonomy" id="1913371"/>
    <lineage>
        <taxon>Eukaryota</taxon>
        <taxon>Fungi</taxon>
        <taxon>Fungi incertae sedis</taxon>
        <taxon>Microsporidia</taxon>
        <taxon>Nematocida</taxon>
    </lineage>
</organism>
<sequence length="1074" mass="124030">MYLNIYKKIIQMTDHIAIYKAIVLCMVCSCMNSSMLCASNEYNSPNEVMDEEWMRNIDIKDLYGAIPTEHYNSAVQLEYTSDMYDLGDLDDLYPLEGIPELDNTSNSYYPCDLFNMDTTNQAENLGLLEGIPESENTDGGYYTVCSPNSNNGNQKDNIVYIFYKDIDGHTFYINSAECKIYIYPTGDIAYIEDIFYIVYRDSLNNLVYINSSVRPSTFNIENTSKDESSNQGEILFNSLTKEAPLKRLAESTSSGSDDNPSAKKCKNTEFVEESHKDVKNKTLNVIAPNITSRLYSYNFMACDNSIRDNPHGFSYWFPNSSINNENIPCKCKIESNYEIGTAFWHLATSAHHNSLTEKIDCISSLNNVSKDLKNAPNIYAFYHYLFLEDLNKYIETHIDIDHITARYDYTDRSKNNICSKSEMKTETLGEIYEETQADLKWWANSMSIISAKTEEIKSAGSADAALKEKLHLILKLPEILRDLVLITPEILLKTKREIEKTVDKKTSKFFCIIEYLYYLVNNHKEKMNRSYKKVYELIKDEKPIYAFSTMVVYRIVYDAFCLFYQCAPFTCVADIRSKKNNFLKKEPYIKSIFQTHYPHIPQNGVFRLHGKRAIVRPKIKGYIQTVGRSMPNQQENQTSELVSDLRYFDSELIENTEFLKIAGSDHYHVQLVDNARHTVKLIPIPMINPPFTKSHKDRTHSIWDIVDYIKSILKSTYPEKSSDFNVYPFKYSRKNKSWTILDKCVEDVAYPQKNKDATIYGMNKSCHDIVFYYFEKDIRTTKFALIEFIDPIVLKDSKVARIPLFLTNFMVDSTLVGPYKISGLDVFSKPKYSSCYKNIKTTKIFYVNSHKYINSQNSSAISSSGNEPQPKRSYTDYYYSDFLIRNIKDCTFCTAECFSMFATDNHISIFQLSKVWCTQIKRSVREYTNYCFHISASQNIQSDSLLQCEEKVALAFLDILQRESSSSDKVTYGLCIYQRSLDGKEVAVPIMCEKMRKLLSENINGEIKSKHANLESDILPPRIYIKHIKEDTPVFITVKTFNYMQANLGIHYDIIAALFYNNNNSALAPTPKKN</sequence>
<evidence type="ECO:0000313" key="2">
    <source>
        <dbReference type="Proteomes" id="UP000054524"/>
    </source>
</evidence>
<dbReference type="GeneID" id="77676773"/>
<dbReference type="EMBL" id="AKIJ01000004">
    <property type="protein sequence ID" value="KFG25814.1"/>
    <property type="molecule type" value="Genomic_DNA"/>
</dbReference>
<accession>A0A086J0Z6</accession>
<keyword evidence="2" id="KW-1185">Reference proteome</keyword>
<dbReference type="HOGENOM" id="CLU_302289_0_0_1"/>
<gene>
    <name evidence="1" type="ORF">NESG_01800</name>
</gene>
<comment type="caution">
    <text evidence="1">The sequence shown here is derived from an EMBL/GenBank/DDBJ whole genome shotgun (WGS) entry which is preliminary data.</text>
</comment>
<dbReference type="AlphaFoldDB" id="A0A086J0Z6"/>
<dbReference type="Proteomes" id="UP000054524">
    <property type="component" value="Unassembled WGS sequence"/>
</dbReference>
<dbReference type="RefSeq" id="XP_052904369.1">
    <property type="nucleotide sequence ID" value="XM_053049419.1"/>
</dbReference>
<reference evidence="1 2" key="1">
    <citation type="journal article" date="2014" name="Genome Announc.">
        <title>Genome Sequence of the Microsporidian Species Nematocida sp1 Strain ERTm6 (ATCC PRA-372).</title>
        <authorList>
            <person name="Bakowski M.A."/>
            <person name="Priest M."/>
            <person name="Young S."/>
            <person name="Cuomo C.A."/>
            <person name="Troemel E.R."/>
        </authorList>
    </citation>
    <scope>NUCLEOTIDE SEQUENCE [LARGE SCALE GENOMIC DNA]</scope>
    <source>
        <strain evidence="1 2">ERTm6</strain>
    </source>
</reference>
<name>A0A086J0Z6_NEMA1</name>